<evidence type="ECO:0000313" key="2">
    <source>
        <dbReference type="EMBL" id="ALG83590.1"/>
    </source>
</evidence>
<keyword evidence="3" id="KW-1185">Reference proteome</keyword>
<sequence length="172" mass="16712">MRLRSLSVRVLFGLVAIAAAFGMATLLGGGDAGAATKCTANNNQRVEHVNGKSHCVANAGPGSKASAKDNTNNGAALAVSTTGGTATAENNGNNSAALASGIYGGHGYAYSQGPYSTAVAQGRHGGTTIAISGAAGGAFATGDGVACLGSMAAAYDSTTGRSCLKWGGVNLR</sequence>
<name>A0A0N9N8Y3_9ACTN</name>
<evidence type="ECO:0008006" key="4">
    <source>
        <dbReference type="Google" id="ProtNLM"/>
    </source>
</evidence>
<feature type="signal peptide" evidence="1">
    <location>
        <begin position="1"/>
        <end position="34"/>
    </location>
</feature>
<dbReference type="KEGG" id="goq:ACH46_02525"/>
<reference evidence="2 3" key="2">
    <citation type="journal article" date="2017" name="Int. J. Syst. Evol. Microbiol.">
        <title>Gordonia phthalatica sp. nov., a di-n-butyl phthalate-degrading bacterium isolated from activated sludge.</title>
        <authorList>
            <person name="Jin D."/>
            <person name="Kong X."/>
            <person name="Jia M."/>
            <person name="Yu X."/>
            <person name="Wang X."/>
            <person name="Zhuang X."/>
            <person name="Deng Y."/>
            <person name="Bai Z."/>
        </authorList>
    </citation>
    <scope>NUCLEOTIDE SEQUENCE [LARGE SCALE GENOMIC DNA]</scope>
    <source>
        <strain evidence="2 3">QH-11</strain>
    </source>
</reference>
<dbReference type="Proteomes" id="UP000063789">
    <property type="component" value="Chromosome"/>
</dbReference>
<dbReference type="STRING" id="1136941.ACH46_02525"/>
<dbReference type="PATRIC" id="fig|1136941.3.peg.506"/>
<evidence type="ECO:0000256" key="1">
    <source>
        <dbReference type="SAM" id="SignalP"/>
    </source>
</evidence>
<dbReference type="AlphaFoldDB" id="A0A0N9N8Y3"/>
<proteinExistence type="predicted"/>
<dbReference type="InterPro" id="IPR046652">
    <property type="entry name" value="DUF6764"/>
</dbReference>
<dbReference type="EMBL" id="CP011853">
    <property type="protein sequence ID" value="ALG83590.1"/>
    <property type="molecule type" value="Genomic_DNA"/>
</dbReference>
<keyword evidence="1" id="KW-0732">Signal</keyword>
<reference evidence="3" key="1">
    <citation type="submission" date="2015-06" db="EMBL/GenBank/DDBJ databases">
        <title>Complete genome sequence and metabolic analysis of phthalate degradation pathway in Gordonia sp. QH-11.</title>
        <authorList>
            <person name="Jin D."/>
            <person name="Kong X."/>
            <person name="Bai Z."/>
        </authorList>
    </citation>
    <scope>NUCLEOTIDE SEQUENCE [LARGE SCALE GENOMIC DNA]</scope>
    <source>
        <strain evidence="3">QH-11</strain>
    </source>
</reference>
<dbReference type="OrthoDB" id="4578455at2"/>
<feature type="chain" id="PRO_5006037908" description="Secreted protein" evidence="1">
    <location>
        <begin position="35"/>
        <end position="172"/>
    </location>
</feature>
<gene>
    <name evidence="2" type="ORF">ACH46_02525</name>
</gene>
<organism evidence="2 3">
    <name type="scientific">Gordonia phthalatica</name>
    <dbReference type="NCBI Taxonomy" id="1136941"/>
    <lineage>
        <taxon>Bacteria</taxon>
        <taxon>Bacillati</taxon>
        <taxon>Actinomycetota</taxon>
        <taxon>Actinomycetes</taxon>
        <taxon>Mycobacteriales</taxon>
        <taxon>Gordoniaceae</taxon>
        <taxon>Gordonia</taxon>
    </lineage>
</organism>
<evidence type="ECO:0000313" key="3">
    <source>
        <dbReference type="Proteomes" id="UP000063789"/>
    </source>
</evidence>
<accession>A0A0N9N8Y3</accession>
<dbReference type="Pfam" id="PF20550">
    <property type="entry name" value="DUF6764"/>
    <property type="match status" value="1"/>
</dbReference>
<dbReference type="RefSeq" id="WP_062391544.1">
    <property type="nucleotide sequence ID" value="NZ_CP011853.1"/>
</dbReference>
<protein>
    <recommendedName>
        <fullName evidence="4">Secreted protein</fullName>
    </recommendedName>
</protein>